<dbReference type="EMBL" id="JABKKJ010000006">
    <property type="protein sequence ID" value="NPE25006.1"/>
    <property type="molecule type" value="Genomic_DNA"/>
</dbReference>
<evidence type="ECO:0000313" key="2">
    <source>
        <dbReference type="EMBL" id="NPE25006.1"/>
    </source>
</evidence>
<keyword evidence="3" id="KW-1185">Reference proteome</keyword>
<evidence type="ECO:0000256" key="1">
    <source>
        <dbReference type="SAM" id="MobiDB-lite"/>
    </source>
</evidence>
<organism evidence="2 3">
    <name type="scientific">Xylanibacter caecicola</name>
    <dbReference type="NCBI Taxonomy" id="2736294"/>
    <lineage>
        <taxon>Bacteria</taxon>
        <taxon>Pseudomonadati</taxon>
        <taxon>Bacteroidota</taxon>
        <taxon>Bacteroidia</taxon>
        <taxon>Bacteroidales</taxon>
        <taxon>Prevotellaceae</taxon>
        <taxon>Xylanibacter</taxon>
    </lineage>
</organism>
<gene>
    <name evidence="2" type="ORF">HPS54_05655</name>
</gene>
<comment type="caution">
    <text evidence="2">The sequence shown here is derived from an EMBL/GenBank/DDBJ whole genome shotgun (WGS) entry which is preliminary data.</text>
</comment>
<sequence>MKLEQLIKHPERMDRDTLYNLRSMLALYPYFQTARLLMLKNLYILHDPSFDEELRRAAIYITDRKALFELVEAAHYKIKSNTQKKEEKNAGEEPDGNRTISLIDRFLDSQPEKEEKEKKNKRKPTPADAAIDYVSYLLETESEEEKQLTEQNMKMNGLDLIDNFINKEGGRIELKENPEYTPVIDTADTESGEDGDEGYFTETLARIYIKQGRYSKALEIIKRLNLNYPKKNAYFADQIRFLEKLIINNKYK</sequence>
<dbReference type="Proteomes" id="UP000820977">
    <property type="component" value="Unassembled WGS sequence"/>
</dbReference>
<dbReference type="RefSeq" id="WP_172344489.1">
    <property type="nucleotide sequence ID" value="NZ_CASTNK010000011.1"/>
</dbReference>
<proteinExistence type="predicted"/>
<feature type="region of interest" description="Disordered" evidence="1">
    <location>
        <begin position="81"/>
        <end position="125"/>
    </location>
</feature>
<name>A0ABX2B0G4_9BACT</name>
<reference evidence="2 3" key="1">
    <citation type="submission" date="2020-05" db="EMBL/GenBank/DDBJ databases">
        <title>Distinct polysaccharide utilization as determinants for interspecies competition between intestinal Prevotella spp.</title>
        <authorList>
            <person name="Galvez E.J.C."/>
            <person name="Iljazovic A."/>
            <person name="Strowig T."/>
        </authorList>
    </citation>
    <scope>NUCLEOTIDE SEQUENCE [LARGE SCALE GENOMIC DNA]</scope>
    <source>
        <strain evidence="2 3">PCHR</strain>
    </source>
</reference>
<feature type="compositionally biased region" description="Basic and acidic residues" evidence="1">
    <location>
        <begin position="105"/>
        <end position="118"/>
    </location>
</feature>
<evidence type="ECO:0000313" key="3">
    <source>
        <dbReference type="Proteomes" id="UP000820977"/>
    </source>
</evidence>
<protein>
    <submittedName>
        <fullName evidence="2">Tetratricopeptide repeat protein</fullName>
    </submittedName>
</protein>
<accession>A0ABX2B0G4</accession>